<dbReference type="AlphaFoldDB" id="A0A2K3UZV0"/>
<organism evidence="4 5">
    <name type="scientific">Deinococcus koreensis</name>
    <dbReference type="NCBI Taxonomy" id="2054903"/>
    <lineage>
        <taxon>Bacteria</taxon>
        <taxon>Thermotogati</taxon>
        <taxon>Deinococcota</taxon>
        <taxon>Deinococci</taxon>
        <taxon>Deinococcales</taxon>
        <taxon>Deinococcaceae</taxon>
        <taxon>Deinococcus</taxon>
    </lineage>
</organism>
<dbReference type="InterPro" id="IPR015797">
    <property type="entry name" value="NUDIX_hydrolase-like_dom_sf"/>
</dbReference>
<sequence length="154" mass="16618">MSTQSYIHDLRQAVGPRPINLVGAAGLVLSEAGDVLLLRRVGGRTWGVVTGISELGEALEETLRRELHEETGLTLTAAILLDVISGPETYREIGNGDRFSAYTALYRATGWHGVPVPDGMEIEELRFFPPDALPELAGPVSRRAVQFLAAQVPA</sequence>
<dbReference type="Proteomes" id="UP000236379">
    <property type="component" value="Unassembled WGS sequence"/>
</dbReference>
<keyword evidence="2" id="KW-0378">Hydrolase</keyword>
<protein>
    <submittedName>
        <fullName evidence="4">DNA mismatch repair protein MutT</fullName>
    </submittedName>
</protein>
<dbReference type="CDD" id="cd04677">
    <property type="entry name" value="NUDIX_Hydrolase"/>
    <property type="match status" value="1"/>
</dbReference>
<comment type="cofactor">
    <cofactor evidence="1">
        <name>Mg(2+)</name>
        <dbReference type="ChEBI" id="CHEBI:18420"/>
    </cofactor>
</comment>
<dbReference type="PANTHER" id="PTHR43046:SF2">
    <property type="entry name" value="8-OXO-DGTP DIPHOSPHATASE-RELATED"/>
    <property type="match status" value="1"/>
</dbReference>
<evidence type="ECO:0000256" key="2">
    <source>
        <dbReference type="ARBA" id="ARBA00022801"/>
    </source>
</evidence>
<dbReference type="GO" id="GO:0016787">
    <property type="term" value="F:hydrolase activity"/>
    <property type="evidence" value="ECO:0007669"/>
    <property type="project" value="UniProtKB-KW"/>
</dbReference>
<dbReference type="RefSeq" id="WP_103312498.1">
    <property type="nucleotide sequence ID" value="NZ_PPPD01000001.1"/>
</dbReference>
<name>A0A2K3UZV0_9DEIO</name>
<dbReference type="EMBL" id="PPPD01000001">
    <property type="protein sequence ID" value="PNY82060.1"/>
    <property type="molecule type" value="Genomic_DNA"/>
</dbReference>
<accession>A0A2K3UZV0</accession>
<evidence type="ECO:0000313" key="5">
    <source>
        <dbReference type="Proteomes" id="UP000236379"/>
    </source>
</evidence>
<reference evidence="4 5" key="1">
    <citation type="submission" date="2018-01" db="EMBL/GenBank/DDBJ databases">
        <title>Deinococcus koreensis sp. nov., a radiation-resistant bacterium isolated from river water.</title>
        <authorList>
            <person name="Choi A."/>
        </authorList>
    </citation>
    <scope>NUCLEOTIDE SEQUENCE [LARGE SCALE GENOMIC DNA]</scope>
    <source>
        <strain evidence="4 5">SJW1-2</strain>
    </source>
</reference>
<dbReference type="InterPro" id="IPR000086">
    <property type="entry name" value="NUDIX_hydrolase_dom"/>
</dbReference>
<feature type="domain" description="Nudix hydrolase" evidence="3">
    <location>
        <begin position="9"/>
        <end position="150"/>
    </location>
</feature>
<evidence type="ECO:0000256" key="1">
    <source>
        <dbReference type="ARBA" id="ARBA00001946"/>
    </source>
</evidence>
<dbReference type="PANTHER" id="PTHR43046">
    <property type="entry name" value="GDP-MANNOSE MANNOSYL HYDROLASE"/>
    <property type="match status" value="1"/>
</dbReference>
<gene>
    <name evidence="4" type="ORF">CVO96_12395</name>
</gene>
<dbReference type="PROSITE" id="PS51462">
    <property type="entry name" value="NUDIX"/>
    <property type="match status" value="1"/>
</dbReference>
<comment type="caution">
    <text evidence="4">The sequence shown here is derived from an EMBL/GenBank/DDBJ whole genome shotgun (WGS) entry which is preliminary data.</text>
</comment>
<dbReference type="PROSITE" id="PS00893">
    <property type="entry name" value="NUDIX_BOX"/>
    <property type="match status" value="1"/>
</dbReference>
<keyword evidence="5" id="KW-1185">Reference proteome</keyword>
<proteinExistence type="predicted"/>
<evidence type="ECO:0000313" key="4">
    <source>
        <dbReference type="EMBL" id="PNY82060.1"/>
    </source>
</evidence>
<dbReference type="InterPro" id="IPR020084">
    <property type="entry name" value="NUDIX_hydrolase_CS"/>
</dbReference>
<dbReference type="SUPFAM" id="SSF55811">
    <property type="entry name" value="Nudix"/>
    <property type="match status" value="1"/>
</dbReference>
<dbReference type="Pfam" id="PF00293">
    <property type="entry name" value="NUDIX"/>
    <property type="match status" value="1"/>
</dbReference>
<dbReference type="OrthoDB" id="9787476at2"/>
<evidence type="ECO:0000259" key="3">
    <source>
        <dbReference type="PROSITE" id="PS51462"/>
    </source>
</evidence>
<dbReference type="Gene3D" id="3.90.79.10">
    <property type="entry name" value="Nucleoside Triphosphate Pyrophosphohydrolase"/>
    <property type="match status" value="1"/>
</dbReference>